<gene>
    <name evidence="2" type="ORF">ACAOBT_LOCUS5121</name>
</gene>
<evidence type="ECO:0000313" key="3">
    <source>
        <dbReference type="Proteomes" id="UP001152888"/>
    </source>
</evidence>
<evidence type="ECO:0008006" key="4">
    <source>
        <dbReference type="Google" id="ProtNLM"/>
    </source>
</evidence>
<sequence>MKSVFALYVAIWQLSLIECSFDAAVPVGNTDVIIHAVYPCDGVDPSTYSEIELKDDGNEKWVEFMIQMDQAIDDTFTANMVVDQWKNGAWEENIYNTDGTLCDMKEQFARKCWYKLAEASEPKADPTNCYVAPGTYIGKKYQAAGDDLDIPSMLFGTFRVRFDVFNEENDLFFCTMIELEASPK</sequence>
<keyword evidence="3" id="KW-1185">Reference proteome</keyword>
<dbReference type="OrthoDB" id="6732293at2759"/>
<dbReference type="EMBL" id="CAKOFQ010006707">
    <property type="protein sequence ID" value="CAH1963275.1"/>
    <property type="molecule type" value="Genomic_DNA"/>
</dbReference>
<proteinExistence type="predicted"/>
<protein>
    <recommendedName>
        <fullName evidence="4">MD-2-related lipid-recognition domain-containing protein</fullName>
    </recommendedName>
</protein>
<comment type="caution">
    <text evidence="2">The sequence shown here is derived from an EMBL/GenBank/DDBJ whole genome shotgun (WGS) entry which is preliminary data.</text>
</comment>
<organism evidence="2 3">
    <name type="scientific">Acanthoscelides obtectus</name>
    <name type="common">Bean weevil</name>
    <name type="synonym">Bruchus obtectus</name>
    <dbReference type="NCBI Taxonomy" id="200917"/>
    <lineage>
        <taxon>Eukaryota</taxon>
        <taxon>Metazoa</taxon>
        <taxon>Ecdysozoa</taxon>
        <taxon>Arthropoda</taxon>
        <taxon>Hexapoda</taxon>
        <taxon>Insecta</taxon>
        <taxon>Pterygota</taxon>
        <taxon>Neoptera</taxon>
        <taxon>Endopterygota</taxon>
        <taxon>Coleoptera</taxon>
        <taxon>Polyphaga</taxon>
        <taxon>Cucujiformia</taxon>
        <taxon>Chrysomeloidea</taxon>
        <taxon>Chrysomelidae</taxon>
        <taxon>Bruchinae</taxon>
        <taxon>Bruchini</taxon>
        <taxon>Acanthoscelides</taxon>
    </lineage>
</organism>
<dbReference type="AlphaFoldDB" id="A0A9P0K306"/>
<evidence type="ECO:0000313" key="2">
    <source>
        <dbReference type="EMBL" id="CAH1963275.1"/>
    </source>
</evidence>
<keyword evidence="1" id="KW-0732">Signal</keyword>
<accession>A0A9P0K306</accession>
<reference evidence="2" key="1">
    <citation type="submission" date="2022-03" db="EMBL/GenBank/DDBJ databases">
        <authorList>
            <person name="Sayadi A."/>
        </authorList>
    </citation>
    <scope>NUCLEOTIDE SEQUENCE</scope>
</reference>
<dbReference type="Proteomes" id="UP001152888">
    <property type="component" value="Unassembled WGS sequence"/>
</dbReference>
<name>A0A9P0K306_ACAOB</name>
<feature type="chain" id="PRO_5040327657" description="MD-2-related lipid-recognition domain-containing protein" evidence="1">
    <location>
        <begin position="20"/>
        <end position="184"/>
    </location>
</feature>
<feature type="signal peptide" evidence="1">
    <location>
        <begin position="1"/>
        <end position="19"/>
    </location>
</feature>
<evidence type="ECO:0000256" key="1">
    <source>
        <dbReference type="SAM" id="SignalP"/>
    </source>
</evidence>